<evidence type="ECO:0000256" key="1">
    <source>
        <dbReference type="SAM" id="Phobius"/>
    </source>
</evidence>
<feature type="transmembrane region" description="Helical" evidence="1">
    <location>
        <begin position="7"/>
        <end position="26"/>
    </location>
</feature>
<dbReference type="EMBL" id="RSFW01000009">
    <property type="protein sequence ID" value="RSD28165.1"/>
    <property type="molecule type" value="Genomic_DNA"/>
</dbReference>
<dbReference type="Proteomes" id="UP000279911">
    <property type="component" value="Unassembled WGS sequence"/>
</dbReference>
<sequence length="61" mass="6604">MKQIKWPLLFFAFAAASCMIGIGIAIGERSVIGTLACIVALVLVMGFGFKKKKKMREAGEL</sequence>
<evidence type="ECO:0000313" key="2">
    <source>
        <dbReference type="EMBL" id="RSD28165.1"/>
    </source>
</evidence>
<dbReference type="PROSITE" id="PS51257">
    <property type="entry name" value="PROKAR_LIPOPROTEIN"/>
    <property type="match status" value="1"/>
</dbReference>
<accession>A0A3R9F218</accession>
<keyword evidence="1" id="KW-1133">Transmembrane helix</keyword>
<proteinExistence type="predicted"/>
<dbReference type="OrthoDB" id="2679959at2"/>
<dbReference type="AlphaFoldDB" id="A0A3R9F218"/>
<organism evidence="2 3">
    <name type="scientific">Mesobacillus subterraneus</name>
    <dbReference type="NCBI Taxonomy" id="285983"/>
    <lineage>
        <taxon>Bacteria</taxon>
        <taxon>Bacillati</taxon>
        <taxon>Bacillota</taxon>
        <taxon>Bacilli</taxon>
        <taxon>Bacillales</taxon>
        <taxon>Bacillaceae</taxon>
        <taxon>Mesobacillus</taxon>
    </lineage>
</organism>
<gene>
    <name evidence="2" type="ORF">EJA10_06825</name>
</gene>
<evidence type="ECO:0008006" key="4">
    <source>
        <dbReference type="Google" id="ProtNLM"/>
    </source>
</evidence>
<protein>
    <recommendedName>
        <fullName evidence="4">YlaF family protein</fullName>
    </recommendedName>
</protein>
<evidence type="ECO:0000313" key="3">
    <source>
        <dbReference type="Proteomes" id="UP000279911"/>
    </source>
</evidence>
<dbReference type="RefSeq" id="WP_125479254.1">
    <property type="nucleotide sequence ID" value="NZ_RSFW01000009.1"/>
</dbReference>
<keyword evidence="1" id="KW-0472">Membrane</keyword>
<dbReference type="Pfam" id="PF17259">
    <property type="entry name" value="DUF5325"/>
    <property type="match status" value="1"/>
</dbReference>
<keyword evidence="1" id="KW-0812">Transmembrane</keyword>
<feature type="transmembrane region" description="Helical" evidence="1">
    <location>
        <begin position="32"/>
        <end position="49"/>
    </location>
</feature>
<name>A0A3R9F218_9BACI</name>
<dbReference type="InterPro" id="IPR035211">
    <property type="entry name" value="DUF5325"/>
</dbReference>
<reference evidence="3" key="1">
    <citation type="submission" date="2018-12" db="EMBL/GenBank/DDBJ databases">
        <title>Bacillus chawlae sp. nov., Bacillus glennii sp. nov., and Bacillus saganii sp. nov. Isolated from the Vehicle Assembly Building at Kennedy Space Center where the Viking Spacecraft were Assembled.</title>
        <authorList>
            <person name="Seuylemezian A."/>
            <person name="Vaishampayan P."/>
        </authorList>
    </citation>
    <scope>NUCLEOTIDE SEQUENCE [LARGE SCALE GENOMIC DNA]</scope>
    <source>
        <strain evidence="3">DSM 13966</strain>
    </source>
</reference>
<comment type="caution">
    <text evidence="2">The sequence shown here is derived from an EMBL/GenBank/DDBJ whole genome shotgun (WGS) entry which is preliminary data.</text>
</comment>